<proteinExistence type="predicted"/>
<dbReference type="EMBL" id="CP090032">
    <property type="protein sequence ID" value="UPK92613.1"/>
    <property type="molecule type" value="Genomic_DNA"/>
</dbReference>
<gene>
    <name evidence="1" type="ORF">LCI18_003548</name>
</gene>
<protein>
    <submittedName>
        <fullName evidence="1">Uncharacterized protein</fullName>
    </submittedName>
</protein>
<dbReference type="Proteomes" id="UP000830768">
    <property type="component" value="Chromosome 3"/>
</dbReference>
<reference evidence="1" key="1">
    <citation type="submission" date="2021-11" db="EMBL/GenBank/DDBJ databases">
        <title>Fusarium solani-melongenae Genome sequencing and assembly.</title>
        <authorList>
            <person name="Xie S."/>
            <person name="Huang L."/>
            <person name="Zhang X."/>
        </authorList>
    </citation>
    <scope>NUCLEOTIDE SEQUENCE</scope>
    <source>
        <strain evidence="1">CRI 24-3</strain>
    </source>
</reference>
<evidence type="ECO:0000313" key="1">
    <source>
        <dbReference type="EMBL" id="UPK92613.1"/>
    </source>
</evidence>
<name>A0ACD3YXM2_FUSSC</name>
<organism evidence="1 2">
    <name type="scientific">Fusarium solani subsp. cucurbitae</name>
    <name type="common">Neocosmosporum cucurbitae</name>
    <dbReference type="NCBI Taxonomy" id="2747967"/>
    <lineage>
        <taxon>Eukaryota</taxon>
        <taxon>Fungi</taxon>
        <taxon>Dikarya</taxon>
        <taxon>Ascomycota</taxon>
        <taxon>Pezizomycotina</taxon>
        <taxon>Sordariomycetes</taxon>
        <taxon>Hypocreomycetidae</taxon>
        <taxon>Hypocreales</taxon>
        <taxon>Nectriaceae</taxon>
        <taxon>Fusarium</taxon>
        <taxon>Fusarium solani species complex</taxon>
    </lineage>
</organism>
<accession>A0ACD3YXM2</accession>
<keyword evidence="2" id="KW-1185">Reference proteome</keyword>
<evidence type="ECO:0000313" key="2">
    <source>
        <dbReference type="Proteomes" id="UP000830768"/>
    </source>
</evidence>
<sequence>MREWEAYYSEDGKRRQKAFWDRYLKGIANEVDEWKPLEFESRIDLGKSVKHFDVDWPPAAARLADFKLGDGGRLMTGMDSAPATATHVSFASHRDDSRVQWEHTFKSRTEISGNGSLKLYVQAMHSPDAHLCVAVQKITRDGKEAKWYIHSQTTEASAMHGWLRVSHGEKDEKAIHSHQKRLWLQPHVVYEVEIELWPTSTIWEEGETLRLVVKGTSFFDDEQQTITKKFGSHSFGEVRVWFGGEYDSDLLLPVMHV</sequence>